<gene>
    <name evidence="11" type="ORF">E1I69_06125</name>
</gene>
<dbReference type="GO" id="GO:0003677">
    <property type="term" value="F:DNA binding"/>
    <property type="evidence" value="ECO:0007669"/>
    <property type="project" value="UniProtKB-KW"/>
</dbReference>
<dbReference type="Proteomes" id="UP000306477">
    <property type="component" value="Unassembled WGS sequence"/>
</dbReference>
<dbReference type="InterPro" id="IPR010095">
    <property type="entry name" value="Cas12f1-like_TNB"/>
</dbReference>
<dbReference type="AlphaFoldDB" id="A0A4S3PXJ7"/>
<comment type="caution">
    <text evidence="11">The sequence shown here is derived from an EMBL/GenBank/DDBJ whole genome shotgun (WGS) entry which is preliminary data.</text>
</comment>
<evidence type="ECO:0000256" key="1">
    <source>
        <dbReference type="ARBA" id="ARBA00008761"/>
    </source>
</evidence>
<dbReference type="Pfam" id="PF12323">
    <property type="entry name" value="HTH_OrfB_IS605"/>
    <property type="match status" value="1"/>
</dbReference>
<feature type="domain" description="Transposase putative helix-turn-helix" evidence="10">
    <location>
        <begin position="1"/>
        <end position="41"/>
    </location>
</feature>
<protein>
    <submittedName>
        <fullName evidence="11">Transposase</fullName>
    </submittedName>
</protein>
<evidence type="ECO:0000256" key="4">
    <source>
        <dbReference type="ARBA" id="ARBA00022723"/>
    </source>
</evidence>
<dbReference type="EMBL" id="SLUB01000007">
    <property type="protein sequence ID" value="THE13782.1"/>
    <property type="molecule type" value="Genomic_DNA"/>
</dbReference>
<evidence type="ECO:0000256" key="7">
    <source>
        <dbReference type="ARBA" id="ARBA00023172"/>
    </source>
</evidence>
<dbReference type="GO" id="GO:0032196">
    <property type="term" value="P:transposition"/>
    <property type="evidence" value="ECO:0007669"/>
    <property type="project" value="UniProtKB-KW"/>
</dbReference>
<sequence length="385" mass="44956">MKQHKAYKFRIYPTKEQATLINKTIGCTRFVFNHFLGKQKQIDAYWRTVEEMVQNGQLPQNNWKGDFFNKYEAIKEVKELKQHYTFLKEVDSISLQKSVEILHDAYTRYYKKQNNVPRFKSKKNPVQSYTTKFINGNIAIDGNKVKLPKLGWIRFAKSREVEGRILNATIRRNASGKYFVSILGEVDIQSLPKTQQEVGIDLGLKDFAICSNGVVYQNLHFLRNMEQKLLKEQRILSRRTIGSSNWQKQRIKVACIHERITNSRKDYLHKISTVIIKNHDVICIEDLQVANMLKNHKVAKAISDVSWAEFRTMLTYKSNWYGKKLQIVAKTFPSSQLCSCCGYQHKEVKNLNLREWTCPSCQTLHDRDINASRNILQEGKRLLSA</sequence>
<organism evidence="11 12">
    <name type="scientific">Bacillus timonensis</name>
    <dbReference type="NCBI Taxonomy" id="1033734"/>
    <lineage>
        <taxon>Bacteria</taxon>
        <taxon>Bacillati</taxon>
        <taxon>Bacillota</taxon>
        <taxon>Bacilli</taxon>
        <taxon>Bacillales</taxon>
        <taxon>Bacillaceae</taxon>
        <taxon>Bacillus</taxon>
    </lineage>
</organism>
<evidence type="ECO:0000256" key="5">
    <source>
        <dbReference type="ARBA" id="ARBA00022833"/>
    </source>
</evidence>
<feature type="domain" description="Probable transposase IS891/IS1136/IS1341" evidence="8">
    <location>
        <begin position="188"/>
        <end position="295"/>
    </location>
</feature>
<dbReference type="Pfam" id="PF01385">
    <property type="entry name" value="OrfB_IS605"/>
    <property type="match status" value="1"/>
</dbReference>
<dbReference type="NCBIfam" id="NF038281">
    <property type="entry name" value="IS200_TnpB"/>
    <property type="match status" value="1"/>
</dbReference>
<keyword evidence="7" id="KW-0233">DNA recombination</keyword>
<dbReference type="Pfam" id="PF07282">
    <property type="entry name" value="Cas12f1-like_TNB"/>
    <property type="match status" value="1"/>
</dbReference>
<evidence type="ECO:0000256" key="6">
    <source>
        <dbReference type="ARBA" id="ARBA00023125"/>
    </source>
</evidence>
<dbReference type="InterPro" id="IPR021027">
    <property type="entry name" value="Transposase_put_HTH"/>
</dbReference>
<keyword evidence="3" id="KW-0815">Transposition</keyword>
<dbReference type="InterPro" id="IPR053522">
    <property type="entry name" value="RNA-guided_endonuclease_TnpB"/>
</dbReference>
<evidence type="ECO:0000259" key="9">
    <source>
        <dbReference type="Pfam" id="PF07282"/>
    </source>
</evidence>
<dbReference type="GO" id="GO:0046872">
    <property type="term" value="F:metal ion binding"/>
    <property type="evidence" value="ECO:0007669"/>
    <property type="project" value="UniProtKB-KW"/>
</dbReference>
<comment type="similarity">
    <text evidence="2">In the N-terminal section; belongs to the transposase 2 family.</text>
</comment>
<comment type="similarity">
    <text evidence="1">In the C-terminal section; belongs to the transposase 35 family.</text>
</comment>
<feature type="domain" description="Cas12f1-like TNB" evidence="9">
    <location>
        <begin position="307"/>
        <end position="375"/>
    </location>
</feature>
<dbReference type="PANTHER" id="PTHR30405">
    <property type="entry name" value="TRANSPOSASE"/>
    <property type="match status" value="1"/>
</dbReference>
<dbReference type="InterPro" id="IPR001959">
    <property type="entry name" value="Transposase"/>
</dbReference>
<keyword evidence="6" id="KW-0238">DNA-binding</keyword>
<evidence type="ECO:0000313" key="12">
    <source>
        <dbReference type="Proteomes" id="UP000306477"/>
    </source>
</evidence>
<accession>A0A4S3PXJ7</accession>
<dbReference type="OrthoDB" id="56768at2"/>
<evidence type="ECO:0000313" key="11">
    <source>
        <dbReference type="EMBL" id="THE13782.1"/>
    </source>
</evidence>
<keyword evidence="5" id="KW-0862">Zinc</keyword>
<dbReference type="PANTHER" id="PTHR30405:SF25">
    <property type="entry name" value="RNA-GUIDED DNA ENDONUCLEASE INSQ-RELATED"/>
    <property type="match status" value="1"/>
</dbReference>
<dbReference type="RefSeq" id="WP_136378718.1">
    <property type="nucleotide sequence ID" value="NZ_SLUB01000007.1"/>
</dbReference>
<evidence type="ECO:0000259" key="10">
    <source>
        <dbReference type="Pfam" id="PF12323"/>
    </source>
</evidence>
<proteinExistence type="inferred from homology"/>
<dbReference type="InterPro" id="IPR051399">
    <property type="entry name" value="RNA-guided_DNA_endo/Transpos"/>
</dbReference>
<keyword evidence="12" id="KW-1185">Reference proteome</keyword>
<evidence type="ECO:0000256" key="3">
    <source>
        <dbReference type="ARBA" id="ARBA00022578"/>
    </source>
</evidence>
<name>A0A4S3PXJ7_9BACI</name>
<keyword evidence="4" id="KW-0479">Metal-binding</keyword>
<dbReference type="NCBIfam" id="TIGR01766">
    <property type="entry name" value="IS200/IS605 family accessory protein TnpB-like domain"/>
    <property type="match status" value="1"/>
</dbReference>
<dbReference type="NCBIfam" id="NF040570">
    <property type="entry name" value="guided_TnpB"/>
    <property type="match status" value="1"/>
</dbReference>
<reference evidence="11 12" key="1">
    <citation type="journal article" date="2019" name="Indoor Air">
        <title>Impacts of indoor surface finishes on bacterial viability.</title>
        <authorList>
            <person name="Hu J."/>
            <person name="Maamar S.B."/>
            <person name="Glawe A.J."/>
            <person name="Gottel N."/>
            <person name="Gilbert J.A."/>
            <person name="Hartmann E.M."/>
        </authorList>
    </citation>
    <scope>NUCLEOTIDE SEQUENCE [LARGE SCALE GENOMIC DNA]</scope>
    <source>
        <strain evidence="11 12">AF060A6</strain>
    </source>
</reference>
<evidence type="ECO:0000256" key="2">
    <source>
        <dbReference type="ARBA" id="ARBA00011044"/>
    </source>
</evidence>
<evidence type="ECO:0000259" key="8">
    <source>
        <dbReference type="Pfam" id="PF01385"/>
    </source>
</evidence>
<dbReference type="GO" id="GO:0006310">
    <property type="term" value="P:DNA recombination"/>
    <property type="evidence" value="ECO:0007669"/>
    <property type="project" value="UniProtKB-KW"/>
</dbReference>